<sequence length="93" mass="10795">MIKSFRHKGIQLFFETGSKAKIQATHAAKLQRQLMALSRAACPDDMDVPGWRLHPLRGLEFQGQWSIWVNGNWRLVFMFDGQDAIVVDYCDYH</sequence>
<protein>
    <submittedName>
        <fullName evidence="1">Type II toxin-antitoxin system RelE/ParE family toxin</fullName>
    </submittedName>
</protein>
<comment type="caution">
    <text evidence="1">The sequence shown here is derived from an EMBL/GenBank/DDBJ whole genome shotgun (WGS) entry which is preliminary data.</text>
</comment>
<evidence type="ECO:0000313" key="1">
    <source>
        <dbReference type="EMBL" id="MBC2770627.1"/>
    </source>
</evidence>
<dbReference type="RefSeq" id="WP_185780305.1">
    <property type="nucleotide sequence ID" value="NZ_JACJUU010000010.1"/>
</dbReference>
<dbReference type="Pfam" id="PF05015">
    <property type="entry name" value="HigB-like_toxin"/>
    <property type="match status" value="1"/>
</dbReference>
<organism evidence="1 2">
    <name type="scientific">Pusillimonas minor</name>
    <dbReference type="NCBI Taxonomy" id="2697024"/>
    <lineage>
        <taxon>Bacteria</taxon>
        <taxon>Pseudomonadati</taxon>
        <taxon>Pseudomonadota</taxon>
        <taxon>Betaproteobacteria</taxon>
        <taxon>Burkholderiales</taxon>
        <taxon>Alcaligenaceae</taxon>
        <taxon>Pusillimonas</taxon>
    </lineage>
</organism>
<reference evidence="1 2" key="1">
    <citation type="submission" date="2020-08" db="EMBL/GenBank/DDBJ databases">
        <title>Paraeoetvoesia sp. YC-7-48 draft genome sequence.</title>
        <authorList>
            <person name="Yao L."/>
        </authorList>
    </citation>
    <scope>NUCLEOTIDE SEQUENCE [LARGE SCALE GENOMIC DNA]</scope>
    <source>
        <strain evidence="2">YC-7-48</strain>
    </source>
</reference>
<dbReference type="Gene3D" id="3.30.2310.20">
    <property type="entry name" value="RelE-like"/>
    <property type="match status" value="1"/>
</dbReference>
<gene>
    <name evidence="1" type="ORF">GTU67_11990</name>
</gene>
<dbReference type="PANTHER" id="PTHR40266:SF2">
    <property type="entry name" value="TOXIN HIGB-1"/>
    <property type="match status" value="1"/>
</dbReference>
<dbReference type="Proteomes" id="UP000545386">
    <property type="component" value="Unassembled WGS sequence"/>
</dbReference>
<dbReference type="PANTHER" id="PTHR40266">
    <property type="entry name" value="TOXIN HIGB-1"/>
    <property type="match status" value="1"/>
</dbReference>
<name>A0A842HQN3_9BURK</name>
<dbReference type="InterPro" id="IPR007711">
    <property type="entry name" value="HigB-1"/>
</dbReference>
<evidence type="ECO:0000313" key="2">
    <source>
        <dbReference type="Proteomes" id="UP000545386"/>
    </source>
</evidence>
<dbReference type="SUPFAM" id="SSF143011">
    <property type="entry name" value="RelE-like"/>
    <property type="match status" value="1"/>
</dbReference>
<dbReference type="AlphaFoldDB" id="A0A842HQN3"/>
<keyword evidence="2" id="KW-1185">Reference proteome</keyword>
<dbReference type="InterPro" id="IPR035093">
    <property type="entry name" value="RelE/ParE_toxin_dom_sf"/>
</dbReference>
<proteinExistence type="predicted"/>
<dbReference type="EMBL" id="JACJUU010000010">
    <property type="protein sequence ID" value="MBC2770627.1"/>
    <property type="molecule type" value="Genomic_DNA"/>
</dbReference>
<accession>A0A842HQN3</accession>